<dbReference type="Proteomes" id="UP000318571">
    <property type="component" value="Chromosome 7"/>
</dbReference>
<accession>A0A553P4E3</accession>
<reference evidence="1 2" key="1">
    <citation type="journal article" date="2018" name="Nat. Ecol. Evol.">
        <title>Genomic signatures of mitonuclear coevolution across populations of Tigriopus californicus.</title>
        <authorList>
            <person name="Barreto F.S."/>
            <person name="Watson E.T."/>
            <person name="Lima T.G."/>
            <person name="Willett C.S."/>
            <person name="Edmands S."/>
            <person name="Li W."/>
            <person name="Burton R.S."/>
        </authorList>
    </citation>
    <scope>NUCLEOTIDE SEQUENCE [LARGE SCALE GENOMIC DNA]</scope>
    <source>
        <strain evidence="1 2">San Diego</strain>
    </source>
</reference>
<organism evidence="1 2">
    <name type="scientific">Tigriopus californicus</name>
    <name type="common">Marine copepod</name>
    <dbReference type="NCBI Taxonomy" id="6832"/>
    <lineage>
        <taxon>Eukaryota</taxon>
        <taxon>Metazoa</taxon>
        <taxon>Ecdysozoa</taxon>
        <taxon>Arthropoda</taxon>
        <taxon>Crustacea</taxon>
        <taxon>Multicrustacea</taxon>
        <taxon>Hexanauplia</taxon>
        <taxon>Copepoda</taxon>
        <taxon>Harpacticoida</taxon>
        <taxon>Harpacticidae</taxon>
        <taxon>Tigriopus</taxon>
    </lineage>
</organism>
<comment type="caution">
    <text evidence="1">The sequence shown here is derived from an EMBL/GenBank/DDBJ whole genome shotgun (WGS) entry which is preliminary data.</text>
</comment>
<evidence type="ECO:0000313" key="1">
    <source>
        <dbReference type="EMBL" id="TRY72558.1"/>
    </source>
</evidence>
<proteinExistence type="predicted"/>
<protein>
    <submittedName>
        <fullName evidence="1">Uncharacterized protein</fullName>
    </submittedName>
</protein>
<name>A0A553P4E3_TIGCA</name>
<keyword evidence="2" id="KW-1185">Reference proteome</keyword>
<sequence length="216" mass="23646">MQSKLAATLETYVLEHTHIPQGIVTGRGCSTKDKVFFKECETHSYGDTVEKMCFCSFFLCNGAAISICPNILLITVLATLMSVHHLFLNESSNININTTTGTNSWPFWGGDLRPKRQMVHVVSVAASDSHSQAILASETVSGSGWDNQPNRGVECIMGGLWIKPHPSTGAQCSLLTTSDDNSAETKNLSQMDFRTHLYPGFELIGSDLVSAAFYYE</sequence>
<evidence type="ECO:0000313" key="2">
    <source>
        <dbReference type="Proteomes" id="UP000318571"/>
    </source>
</evidence>
<dbReference type="AlphaFoldDB" id="A0A553P4E3"/>
<dbReference type="EMBL" id="VCGU01000008">
    <property type="protein sequence ID" value="TRY72558.1"/>
    <property type="molecule type" value="Genomic_DNA"/>
</dbReference>
<gene>
    <name evidence="1" type="ORF">TCAL_14869</name>
</gene>